<keyword evidence="1" id="KW-0413">Isomerase</keyword>
<feature type="compositionally biased region" description="Basic and acidic residues" evidence="2">
    <location>
        <begin position="316"/>
        <end position="325"/>
    </location>
</feature>
<feature type="region of interest" description="Disordered" evidence="2">
    <location>
        <begin position="1241"/>
        <end position="1262"/>
    </location>
</feature>
<feature type="region of interest" description="Disordered" evidence="2">
    <location>
        <begin position="960"/>
        <end position="993"/>
    </location>
</feature>
<reference evidence="4" key="1">
    <citation type="journal article" date="2020" name="bioRxiv">
        <title>Comparative genomics of Chlamydomonas.</title>
        <authorList>
            <person name="Craig R.J."/>
            <person name="Hasan A.R."/>
            <person name="Ness R.W."/>
            <person name="Keightley P.D."/>
        </authorList>
    </citation>
    <scope>NUCLEOTIDE SEQUENCE</scope>
    <source>
        <strain evidence="4">CCAP 11/173</strain>
    </source>
</reference>
<dbReference type="InterPro" id="IPR000297">
    <property type="entry name" value="PPIase_PpiC"/>
</dbReference>
<sequence length="2470" mass="241197">MDVGSVPPSAEPSCGGAGEAAAPSPVTPASEPLLELEEEGPVCKEAKVCNVADEGGSPSASEQAGAHVELVEDGEGGSEGGAAMDSDADLQLPMEPAPVSIRSSAAPAEQAAPSSVVSATKPADKGEQPIVEAESLRVSQGMGALQQLGVVELPGGGDSDAEDRVACDASAEDALPSTSITAVAAAAAEPASAVSQEADPKAVATAAALGNSAAPARLEQPIAPVVAASKCTTPQLSPRAAGTSQALAAALSPRSGPGGGLDLDEEERVVEAAAAVLNLSLPQRSSATKRKACPASPAGSARQQQPRLLASPAASRVDRDAEVHFQHTPAPPGAWQESHAQQGQAEQLPVALEPEEDADAAFLALEAAAAAATSTAAAAASTPPAAKPAPYSPLRDAQPALFLRQSHQSHQSHQHQQQLAQSPQPPGSAWRPLAPQEQEVMDTLQQLPAVIGSLSEEYQRYIRERALELTRIIDENLQRQGCGSGAAGAAAGDAAAGKGLALSTGGAAGAASGRGGAVVGASPLSRWTSGAGGVDLVAVPGATPSKEATAAAALLLTVAVNKTRWPYCSLGGAAGCASCGGAGQMTPLQAIKTGGLDFGGGGDGEMDAQRPFLSPGMDIVTPLVLRPLSHEQEEGPGGAAGAAPDAGAAAGTGANAGMGAAHSSERGHHAHVELGSGAAPVASYSMCMGSALATSQVAEPGVGHSPELTSGAFSVRGAGAAAVGATSGLGAGLQRNASGREQTPVSHASAAATAACAGGGEAVGGSACGSTAVSNCKPNQAPAGQPPHQQQFSILQKLQPHLAKLHQQQKRQPPPQQQPHAKAPPRGLGNGLGSRRGTGGGATIGKYAAPAAKATGAGKQAQQIPQFKGLGLDLGSLPYLDPSSTAGALGPKSSARNNGNNGGGTNRGDLSARAQQPPLSARSRAGPAAGKPGYAAAAVAAQRAENLAELEQKRRRILAAASAKARQPPAGAAAKAAGVTGADGPPLSHRSRPTGYAAAAAAGLSAYQQLLRRVSSGGGGGPAPPAPPLNGQAEQMAAKAARTEVGGGKAAGGGKDEPADAEAARVEALLPGLLWSSRADKLGDAPYSVVHAYAIMAPQQAERRADAPEAPPAAGAGVPPLAAAATVAPLHTAFKLQDLLPGLGALRAGAAPAAPQTAQAPPGVTPRLPEEPQRPALQRVVADTANVVPEPASQAPATAAAFSVAAVVDDRHQEPATGFVIISRRATREVLPDMAVAAGAGSGTGGSVGDSDGAADPAQQPVASQLDLRSLLPPPAWQRASRTTTPERLQPQPQPRPSAEPDAAAALRRPQQPAVAPGQMPVSMTARSVFAGAGGASAANLAASGRRWQLDADRNDADPLMVPDREQIQHSSPVRPRYTAEADSHASPLTGNLQQQQAGPAAAAGQRPQPQPPGRGVAGQPLTKPGSQPQQSSAAAAAAAAAGRARQASRPARGQSAGPRPWGAGNGGAKRAGSAVPTRTGTGAGTKGARSQSAPRAHPGAQTAQQQQQAPGTPCRAPSSPPPPMQSCTPAHLQQQPSQQRRSAAAVADYAGSGPGPVLAPSGYGVPGSVSGAASPVPQLFMDGVGASGLAGAVGSSPRTPTNRRMHVTSPEDMPLSAAAQHIQARLAAADAAGRSTGGGSSSAALIVTAGSTLPPPPQAVPPPPAAVVASSLMGAASYRATAGGPLPHKPRSTPAALTPQQLRGGACTAAAAGAVAAGRPGFNGFHSSTTTAPGLAAAAAAMSPPVWRPAASAAATAAAVARAGGSPGAEDCVSTGDTGTGRDSSPQPRGLGHDATPNILSPPRNYDRPWAAGMAGTGTGTPSREPAAAAASPATAQRPARPHHQGRSHNTPTKASGPTASAMAAAAAAAAAAPPAVHPVAAAAGSRLQHASGPASSVAEAGAGAGEGESLRASAAEQDYAWDLGAMASPTSSIQQSAKSAAAAQQHQQQVAGAGALPAKAASGCDRSSGRAVLSPRLIKEGTASLRASGSTSANSAAALPAVSAGAVQAESSVQALAGAAAGATSVGALPQSSAVNGSYTSKMLARQAAAQQQQSQRVPQAGRGSAAVGSGLAAHASGAVPDLVEADHAGADDVDSGAAMDEAALEEEERRLTMEVGLLPPPLPTAAPTIPAAHAAREPHNRSSGSRSAVAASAPRASAAAASLRGGVSGLGSLAASFATAGGAAGDGRVGALLAQAAWPGLQSPTVEDALFILATGIAVLDPLASSVGAARGLDQQQQQRAGDDGDGRSSPTAIPTGCFAIFRRGHHGASSAVAAKAVASAAAAAPAGAAAAVAAPVLLRVQVGEDGAVQLLIMRARRSAAPGGGAVSPAEQRVRVAALTCMQPAQPVAPLALSPLLGASISSGAGLSSGAAGPAAAAAAATAAAGSAALGGGGVDDADPSSRWLQLVCMDGGLLRLSACSPADHARLVLGLNAALALAGGMAGADAPLAEVALRGLGAPTPPAAAT</sequence>
<feature type="region of interest" description="Disordered" evidence="2">
    <location>
        <begin position="1277"/>
        <end position="1319"/>
    </location>
</feature>
<feature type="compositionally biased region" description="Low complexity" evidence="2">
    <location>
        <begin position="960"/>
        <end position="984"/>
    </location>
</feature>
<name>A0A835TAZ9_9CHLO</name>
<feature type="region of interest" description="Disordered" evidence="2">
    <location>
        <begin position="52"/>
        <end position="127"/>
    </location>
</feature>
<evidence type="ECO:0000256" key="2">
    <source>
        <dbReference type="SAM" id="MobiDB-lite"/>
    </source>
</evidence>
<feature type="compositionally biased region" description="Low complexity" evidence="2">
    <location>
        <begin position="1526"/>
        <end position="1548"/>
    </location>
</feature>
<gene>
    <name evidence="4" type="ORF">HYH02_009665</name>
</gene>
<accession>A0A835TAZ9</accession>
<feature type="compositionally biased region" description="Low complexity" evidence="2">
    <location>
        <begin position="1821"/>
        <end position="1840"/>
    </location>
</feature>
<feature type="domain" description="PpiC" evidence="3">
    <location>
        <begin position="2129"/>
        <end position="2231"/>
    </location>
</feature>
<feature type="compositionally biased region" description="Low complexity" evidence="2">
    <location>
        <begin position="405"/>
        <end position="422"/>
    </location>
</feature>
<dbReference type="PROSITE" id="PS50198">
    <property type="entry name" value="PPIC_PPIASE_2"/>
    <property type="match status" value="1"/>
</dbReference>
<feature type="compositionally biased region" description="Low complexity" evidence="2">
    <location>
        <begin position="641"/>
        <end position="661"/>
    </location>
</feature>
<feature type="region of interest" description="Disordered" evidence="2">
    <location>
        <begin position="1013"/>
        <end position="1059"/>
    </location>
</feature>
<feature type="compositionally biased region" description="Low complexity" evidence="2">
    <location>
        <begin position="818"/>
        <end position="827"/>
    </location>
</feature>
<feature type="compositionally biased region" description="Low complexity" evidence="2">
    <location>
        <begin position="1282"/>
        <end position="1291"/>
    </location>
</feature>
<feature type="region of interest" description="Disordered" evidence="2">
    <location>
        <begin position="1"/>
        <end position="39"/>
    </location>
</feature>
<feature type="region of interest" description="Disordered" evidence="2">
    <location>
        <begin position="883"/>
        <end position="931"/>
    </location>
</feature>
<comment type="caution">
    <text evidence="4">The sequence shown here is derived from an EMBL/GenBank/DDBJ whole genome shotgun (WGS) entry which is preliminary data.</text>
</comment>
<organism evidence="4 5">
    <name type="scientific">Chlamydomonas schloesseri</name>
    <dbReference type="NCBI Taxonomy" id="2026947"/>
    <lineage>
        <taxon>Eukaryota</taxon>
        <taxon>Viridiplantae</taxon>
        <taxon>Chlorophyta</taxon>
        <taxon>core chlorophytes</taxon>
        <taxon>Chlorophyceae</taxon>
        <taxon>CS clade</taxon>
        <taxon>Chlamydomonadales</taxon>
        <taxon>Chlamydomonadaceae</taxon>
        <taxon>Chlamydomonas</taxon>
    </lineage>
</organism>
<feature type="compositionally biased region" description="Low complexity" evidence="2">
    <location>
        <begin position="1249"/>
        <end position="1258"/>
    </location>
</feature>
<dbReference type="GO" id="GO:0003755">
    <property type="term" value="F:peptidyl-prolyl cis-trans isomerase activity"/>
    <property type="evidence" value="ECO:0007669"/>
    <property type="project" value="UniProtKB-KW"/>
</dbReference>
<feature type="region of interest" description="Disordered" evidence="2">
    <location>
        <begin position="802"/>
        <end position="844"/>
    </location>
</feature>
<feature type="compositionally biased region" description="Polar residues" evidence="2">
    <location>
        <begin position="1776"/>
        <end position="1788"/>
    </location>
</feature>
<feature type="compositionally biased region" description="Low complexity" evidence="2">
    <location>
        <begin position="1301"/>
        <end position="1317"/>
    </location>
</feature>
<feature type="compositionally biased region" description="Low complexity" evidence="2">
    <location>
        <begin position="240"/>
        <end position="252"/>
    </location>
</feature>
<evidence type="ECO:0000259" key="3">
    <source>
        <dbReference type="PROSITE" id="PS50198"/>
    </source>
</evidence>
<feature type="region of interest" description="Disordered" evidence="2">
    <location>
        <begin position="2048"/>
        <end position="2068"/>
    </location>
</feature>
<feature type="compositionally biased region" description="Basic and acidic residues" evidence="2">
    <location>
        <begin position="1354"/>
        <end position="1368"/>
    </location>
</feature>
<feature type="compositionally biased region" description="Low complexity" evidence="2">
    <location>
        <begin position="1151"/>
        <end position="1162"/>
    </location>
</feature>
<feature type="region of interest" description="Disordered" evidence="2">
    <location>
        <begin position="630"/>
        <end position="668"/>
    </location>
</feature>
<feature type="region of interest" description="Disordered" evidence="2">
    <location>
        <begin position="280"/>
        <end position="346"/>
    </location>
</feature>
<protein>
    <recommendedName>
        <fullName evidence="3">PpiC domain-containing protein</fullName>
    </recommendedName>
</protein>
<feature type="compositionally biased region" description="Low complexity" evidence="2">
    <location>
        <begin position="2048"/>
        <end position="2065"/>
    </location>
</feature>
<dbReference type="OrthoDB" id="550801at2759"/>
<evidence type="ECO:0000313" key="5">
    <source>
        <dbReference type="Proteomes" id="UP000613740"/>
    </source>
</evidence>
<keyword evidence="1" id="KW-0697">Rotamase</keyword>
<evidence type="ECO:0000256" key="1">
    <source>
        <dbReference type="PROSITE-ProRule" id="PRU00278"/>
    </source>
</evidence>
<feature type="region of interest" description="Disordered" evidence="2">
    <location>
        <begin position="232"/>
        <end position="262"/>
    </location>
</feature>
<feature type="region of interest" description="Disordered" evidence="2">
    <location>
        <begin position="1151"/>
        <end position="1173"/>
    </location>
</feature>
<dbReference type="Proteomes" id="UP000613740">
    <property type="component" value="Unassembled WGS sequence"/>
</dbReference>
<feature type="compositionally biased region" description="Low complexity" evidence="2">
    <location>
        <begin position="103"/>
        <end position="119"/>
    </location>
</feature>
<evidence type="ECO:0000313" key="4">
    <source>
        <dbReference type="EMBL" id="KAG2442177.1"/>
    </source>
</evidence>
<feature type="compositionally biased region" description="Low complexity" evidence="2">
    <location>
        <begin position="1499"/>
        <end position="1518"/>
    </location>
</feature>
<feature type="compositionally biased region" description="Low complexity" evidence="2">
    <location>
        <begin position="1394"/>
        <end position="1457"/>
    </location>
</feature>
<proteinExistence type="predicted"/>
<feature type="region of interest" description="Disordered" evidence="2">
    <location>
        <begin position="1354"/>
        <end position="1550"/>
    </location>
</feature>
<dbReference type="EMBL" id="JAEHOD010000033">
    <property type="protein sequence ID" value="KAG2442177.1"/>
    <property type="molecule type" value="Genomic_DNA"/>
</dbReference>
<keyword evidence="5" id="KW-1185">Reference proteome</keyword>
<feature type="region of interest" description="Disordered" evidence="2">
    <location>
        <begin position="405"/>
        <end position="432"/>
    </location>
</feature>
<feature type="region of interest" description="Disordered" evidence="2">
    <location>
        <begin position="1764"/>
        <end position="1863"/>
    </location>
</feature>
<feature type="compositionally biased region" description="Gly residues" evidence="2">
    <location>
        <begin position="828"/>
        <end position="843"/>
    </location>
</feature>